<sequence>MKYLLFGQLSNILYTYYTHIIYSDNMPKLSFSDFNDYDNKLKCYLQNKGIEKEFTECKLHGIMNMVDKFNLYNLKDVEQLSFVMWKLRKYFVKLLHNGYLLTRVNFDMFEKKILEYNSTTRVVRHRGMTPLGGLEVDIDPKIFYLDCIKFIGQFTNQQEIYDKCLNILENSQKKLSDNYLPSRIMYLMRYNEYVNVNHNKVTENIFHMNKLSNFYHNVFTITPSQEEQYERYKFEIMEVYHDIARFKSSRYSGQANRIGYVCLTDIMVKNHYHVIDDTDKISYHTKMFRSTTLDSIISKILCEISDQIILPDEELAARKTARKIEKKMNNDLRFISKNDKVEILDVFSNAFICVKDIKYDVEILKRDMLIQLYERGIVDPNSDITYDLMRNAAENGVLWIVKFLVEKGCPVRNLPPSGNGKKQLHEILTEPVLDDLGFGKKWVAKQTETRINLLNYLIDNHYI</sequence>
<protein>
    <submittedName>
        <fullName evidence="1">Uncharacterized protein R819</fullName>
    </submittedName>
</protein>
<reference evidence="1 2" key="1">
    <citation type="journal article" date="2011" name="Proc. Natl. Acad. Sci. U.S.A.">
        <title>Mimivirus shows dramatic genome reduction after intraamoebal culture.</title>
        <authorList>
            <person name="Boyer M."/>
            <person name="Azza S."/>
            <person name="Barrassi L."/>
            <person name="Klose T."/>
            <person name="Campocasso A."/>
            <person name="Pagnier I."/>
            <person name="Fournous G."/>
            <person name="Borg A."/>
            <person name="Robert C."/>
            <person name="Zhang X."/>
            <person name="Desnues C."/>
            <person name="Henrissat B."/>
            <person name="Rossmann M.G."/>
            <person name="La Scola B."/>
            <person name="Raoult D."/>
        </authorList>
    </citation>
    <scope>NUCLEOTIDE SEQUENCE [LARGE SCALE GENOMIC DNA]</scope>
    <source>
        <strain evidence="1">M4</strain>
    </source>
</reference>
<name>F8V712_MIMIV</name>
<accession>F8V712</accession>
<dbReference type="Proteomes" id="UP000240552">
    <property type="component" value="Segment"/>
</dbReference>
<evidence type="ECO:0000313" key="1">
    <source>
        <dbReference type="EMBL" id="AEJ35066.1"/>
    </source>
</evidence>
<organismHost>
    <name type="scientific">Acanthamoeba polyphaga</name>
    <name type="common">Amoeba</name>
    <dbReference type="NCBI Taxonomy" id="5757"/>
</organismHost>
<organism evidence="1 2">
    <name type="scientific">Acanthamoeba polyphaga mimivirus</name>
    <name type="common">APMV</name>
    <dbReference type="NCBI Taxonomy" id="212035"/>
    <lineage>
        <taxon>Viruses</taxon>
        <taxon>Varidnaviria</taxon>
        <taxon>Bamfordvirae</taxon>
        <taxon>Nucleocytoviricota</taxon>
        <taxon>Megaviricetes</taxon>
        <taxon>Imitervirales</taxon>
        <taxon>Mimiviridae</taxon>
        <taxon>Megamimivirinae</taxon>
        <taxon>Mimivirus</taxon>
        <taxon>Mimivirus bradfordmassiliense</taxon>
    </lineage>
</organism>
<gene>
    <name evidence="1" type="primary">R819</name>
    <name evidence="1" type="ORF">MIMI_R819</name>
</gene>
<dbReference type="EMBL" id="JN036606">
    <property type="protein sequence ID" value="AEJ35066.1"/>
    <property type="molecule type" value="Genomic_DNA"/>
</dbReference>
<proteinExistence type="predicted"/>
<evidence type="ECO:0000313" key="2">
    <source>
        <dbReference type="Proteomes" id="UP000240552"/>
    </source>
</evidence>